<protein>
    <submittedName>
        <fullName evidence="2">Cell shape-determining protein MreB</fullName>
    </submittedName>
</protein>
<proteinExistence type="predicted"/>
<name>A0A6P1VQ70_9BACT</name>
<dbReference type="CDD" id="cd00603">
    <property type="entry name" value="IPT_PCSR"/>
    <property type="match status" value="1"/>
</dbReference>
<dbReference type="InterPro" id="IPR014756">
    <property type="entry name" value="Ig_E-set"/>
</dbReference>
<dbReference type="SUPFAM" id="SSF51126">
    <property type="entry name" value="Pectin lyase-like"/>
    <property type="match status" value="1"/>
</dbReference>
<accession>A0A6P1VQ70</accession>
<dbReference type="KEGG" id="senf:GJR95_10490"/>
<reference evidence="2 3" key="1">
    <citation type="submission" date="2019-11" db="EMBL/GenBank/DDBJ databases">
        <title>Spirosoma endbachense sp. nov., isolated from a natural salt meadow.</title>
        <authorList>
            <person name="Rojas J."/>
            <person name="Ambika Manirajan B."/>
            <person name="Ratering S."/>
            <person name="Suarez C."/>
            <person name="Geissler-Plaum R."/>
            <person name="Schnell S."/>
        </authorList>
    </citation>
    <scope>NUCLEOTIDE SEQUENCE [LARGE SCALE GENOMIC DNA]</scope>
    <source>
        <strain evidence="2 3">I-24</strain>
    </source>
</reference>
<gene>
    <name evidence="2" type="ORF">GJR95_10490</name>
</gene>
<organism evidence="2 3">
    <name type="scientific">Spirosoma endbachense</name>
    <dbReference type="NCBI Taxonomy" id="2666025"/>
    <lineage>
        <taxon>Bacteria</taxon>
        <taxon>Pseudomonadati</taxon>
        <taxon>Bacteroidota</taxon>
        <taxon>Cytophagia</taxon>
        <taxon>Cytophagales</taxon>
        <taxon>Cytophagaceae</taxon>
        <taxon>Spirosoma</taxon>
    </lineage>
</organism>
<dbReference type="RefSeq" id="WP_162385823.1">
    <property type="nucleotide sequence ID" value="NZ_CP045997.1"/>
</dbReference>
<dbReference type="EMBL" id="CP045997">
    <property type="protein sequence ID" value="QHV95411.1"/>
    <property type="molecule type" value="Genomic_DNA"/>
</dbReference>
<dbReference type="SUPFAM" id="SSF81296">
    <property type="entry name" value="E set domains"/>
    <property type="match status" value="1"/>
</dbReference>
<keyword evidence="3" id="KW-1185">Reference proteome</keyword>
<dbReference type="PANTHER" id="PTHR41339">
    <property type="entry name" value="LIPL48"/>
    <property type="match status" value="1"/>
</dbReference>
<dbReference type="Pfam" id="PF01833">
    <property type="entry name" value="TIG"/>
    <property type="match status" value="1"/>
</dbReference>
<dbReference type="InterPro" id="IPR013783">
    <property type="entry name" value="Ig-like_fold"/>
</dbReference>
<dbReference type="Gene3D" id="2.60.40.10">
    <property type="entry name" value="Immunoglobulins"/>
    <property type="match status" value="1"/>
</dbReference>
<evidence type="ECO:0000313" key="2">
    <source>
        <dbReference type="EMBL" id="QHV95411.1"/>
    </source>
</evidence>
<feature type="domain" description="IPT/TIG" evidence="1">
    <location>
        <begin position="47"/>
        <end position="122"/>
    </location>
</feature>
<dbReference type="InterPro" id="IPR011050">
    <property type="entry name" value="Pectin_lyase_fold/virulence"/>
</dbReference>
<sequence length="570" mass="59196">MFMQVNQLRRRWHGIPSGWAHLLIIALGLFLVVSACKNEDTPAPVLSITSFSPASAPVGSTVVITGTAFNATPASNTVTFGAVPATVTGASTTSLTVIVPANAGTPISVATGGATVTSTTAFALGNKPVVTVASNITATTNWTAGTIYVIQGFVSVTSGATLNIEKGTIIKGAAKEQDPSGQAKGGTLIIQPGAKINAVGTVDSPIIFTSSKAAGSRNYGDWGGVVLIGKAPTNQPGATAFEGGIPGTIGTFSDVNDNSGVMQYCRIEFAGIALSNLANSEINGLTLYGVGAGTTIDHIQVSYSGDDSYEWFGGTVNLKNLIAFRGWDDDWDTDWGYSGKVQYGVSLRDPEVADQSGSNGFESDNFNPGAPATAANNGLPLTSVVFANMSNFVFTGTPSNAASPKGSGPYQSGMHLRRNTSISIFNSLLYGYPEGLRLDAQPGTTNTLDNATAGNLQLHGVIVANTTTPVRGFQAITDAQATTFFNTAAYKNQIIASADLAKLLLNSANFNLTAPNFLPQTGSPLLTGAIWDGKGADAFFTKETFIGAFGTTDWTKGWTNWDPQNANYDK</sequence>
<dbReference type="PANTHER" id="PTHR41339:SF1">
    <property type="entry name" value="SECRETED PROTEIN"/>
    <property type="match status" value="1"/>
</dbReference>
<evidence type="ECO:0000313" key="3">
    <source>
        <dbReference type="Proteomes" id="UP000464577"/>
    </source>
</evidence>
<dbReference type="Proteomes" id="UP000464577">
    <property type="component" value="Chromosome"/>
</dbReference>
<dbReference type="AlphaFoldDB" id="A0A6P1VQ70"/>
<evidence type="ECO:0000259" key="1">
    <source>
        <dbReference type="Pfam" id="PF01833"/>
    </source>
</evidence>
<dbReference type="InterPro" id="IPR002909">
    <property type="entry name" value="IPT_dom"/>
</dbReference>